<feature type="non-terminal residue" evidence="2">
    <location>
        <position position="1"/>
    </location>
</feature>
<reference evidence="2" key="1">
    <citation type="submission" date="2022-03" db="EMBL/GenBank/DDBJ databases">
        <authorList>
            <person name="Martin H S."/>
        </authorList>
    </citation>
    <scope>NUCLEOTIDE SEQUENCE</scope>
</reference>
<evidence type="ECO:0000256" key="1">
    <source>
        <dbReference type="SAM" id="MobiDB-lite"/>
    </source>
</evidence>
<accession>A0ABN8IA02</accession>
<name>A0ABN8IA02_9NEOP</name>
<proteinExistence type="predicted"/>
<evidence type="ECO:0000313" key="3">
    <source>
        <dbReference type="Proteomes" id="UP000837857"/>
    </source>
</evidence>
<dbReference type="EMBL" id="OW152831">
    <property type="protein sequence ID" value="CAH2049323.1"/>
    <property type="molecule type" value="Genomic_DNA"/>
</dbReference>
<evidence type="ECO:0000313" key="2">
    <source>
        <dbReference type="EMBL" id="CAH2049323.1"/>
    </source>
</evidence>
<organism evidence="2 3">
    <name type="scientific">Iphiclides podalirius</name>
    <name type="common">scarce swallowtail</name>
    <dbReference type="NCBI Taxonomy" id="110791"/>
    <lineage>
        <taxon>Eukaryota</taxon>
        <taxon>Metazoa</taxon>
        <taxon>Ecdysozoa</taxon>
        <taxon>Arthropoda</taxon>
        <taxon>Hexapoda</taxon>
        <taxon>Insecta</taxon>
        <taxon>Pterygota</taxon>
        <taxon>Neoptera</taxon>
        <taxon>Endopterygota</taxon>
        <taxon>Lepidoptera</taxon>
        <taxon>Glossata</taxon>
        <taxon>Ditrysia</taxon>
        <taxon>Papilionoidea</taxon>
        <taxon>Papilionidae</taxon>
        <taxon>Papilioninae</taxon>
        <taxon>Iphiclides</taxon>
    </lineage>
</organism>
<feature type="compositionally biased region" description="Basic and acidic residues" evidence="1">
    <location>
        <begin position="83"/>
        <end position="97"/>
    </location>
</feature>
<protein>
    <submittedName>
        <fullName evidence="2">Uncharacterized protein</fullName>
    </submittedName>
</protein>
<gene>
    <name evidence="2" type="ORF">IPOD504_LOCUS6752</name>
</gene>
<dbReference type="Proteomes" id="UP000837857">
    <property type="component" value="Chromosome 19"/>
</dbReference>
<keyword evidence="3" id="KW-1185">Reference proteome</keyword>
<sequence>MTKSATTMLTKPQAVDRKRWEIGYITIGADMNGPRREGCLRSTGRESRTISLVGAAMSARHHLSATPDVVPDLALPTYSPQRRGYEGSAGRDGEGGGRRKAAPKALHLPPGIGRTWTSLMSSPPFFLCNHGAAKNITSSGAIRTFDV</sequence>
<feature type="region of interest" description="Disordered" evidence="1">
    <location>
        <begin position="70"/>
        <end position="107"/>
    </location>
</feature>